<dbReference type="GO" id="GO:0003729">
    <property type="term" value="F:mRNA binding"/>
    <property type="evidence" value="ECO:0007669"/>
    <property type="project" value="TreeGrafter"/>
</dbReference>
<dbReference type="Gene3D" id="3.90.1180.10">
    <property type="entry name" value="Ribosomal protein L13"/>
    <property type="match status" value="1"/>
</dbReference>
<gene>
    <name evidence="4 6" type="primary">rpl13</name>
</gene>
<organism evidence="6">
    <name type="scientific">Palisada sp</name>
    <dbReference type="NCBI Taxonomy" id="1955416"/>
    <lineage>
        <taxon>Eukaryota</taxon>
        <taxon>Rhodophyta</taxon>
        <taxon>Florideophyceae</taxon>
        <taxon>Rhodymeniophycidae</taxon>
        <taxon>Ceramiales</taxon>
        <taxon>Rhodomelaceae</taxon>
        <taxon>Laurencieae</taxon>
        <taxon>Palisada</taxon>
    </lineage>
</organism>
<name>A0A1Z1MRP7_9FLOR</name>
<dbReference type="NCBIfam" id="TIGR01066">
    <property type="entry name" value="rplM_bact"/>
    <property type="match status" value="1"/>
</dbReference>
<evidence type="ECO:0000256" key="1">
    <source>
        <dbReference type="ARBA" id="ARBA00006227"/>
    </source>
</evidence>
<dbReference type="GO" id="GO:0006412">
    <property type="term" value="P:translation"/>
    <property type="evidence" value="ECO:0007669"/>
    <property type="project" value="UniProtKB-UniRule"/>
</dbReference>
<sequence length="152" mass="17708">MEQEKSILNKNKTFIRKITSDSKWYIVDAKEKNLGRFSSKISYILRGKNIKEYAPFQESNIKIIIINSQYINVTGKKSKQKSYKRHSGRPGGLKTETFSQLNNRIPNRIIEHAIKGMLPKNNLGRKLFKKLKVYPDNQHPHEAQQPITLNIK</sequence>
<dbReference type="InterPro" id="IPR023563">
    <property type="entry name" value="Ribosomal_uL13_CS"/>
</dbReference>
<dbReference type="GO" id="GO:0022625">
    <property type="term" value="C:cytosolic large ribosomal subunit"/>
    <property type="evidence" value="ECO:0007669"/>
    <property type="project" value="TreeGrafter"/>
</dbReference>
<dbReference type="Pfam" id="PF00572">
    <property type="entry name" value="Ribosomal_L13"/>
    <property type="match status" value="1"/>
</dbReference>
<dbReference type="PIRSF" id="PIRSF002181">
    <property type="entry name" value="Ribosomal_L13"/>
    <property type="match status" value="1"/>
</dbReference>
<evidence type="ECO:0000256" key="4">
    <source>
        <dbReference type="HAMAP-Rule" id="MF_01366"/>
    </source>
</evidence>
<evidence type="ECO:0000313" key="6">
    <source>
        <dbReference type="EMBL" id="ARW68767.1"/>
    </source>
</evidence>
<dbReference type="GO" id="GO:0009507">
    <property type="term" value="C:chloroplast"/>
    <property type="evidence" value="ECO:0007669"/>
    <property type="project" value="UniProtKB-SubCell"/>
</dbReference>
<geneLocation type="chloroplast" evidence="6"/>
<comment type="subunit">
    <text evidence="4">Part of the 50S ribosomal subunit.</text>
</comment>
<keyword evidence="3 4" id="KW-0687">Ribonucleoprotein</keyword>
<reference evidence="6" key="1">
    <citation type="journal article" date="2017" name="J. Phycol.">
        <title>Analysis of chloroplast genomes and a supermatrix inform reclassification of the Rhodomelaceae (Rhodophyta).</title>
        <authorList>
            <person name="Diaz-Tapia P."/>
            <person name="Maggs C.A."/>
            <person name="West J.A."/>
            <person name="Verbruggen H."/>
        </authorList>
    </citation>
    <scope>NUCLEOTIDE SEQUENCE</scope>
    <source>
        <strain evidence="6">PD1686</strain>
    </source>
</reference>
<dbReference type="AlphaFoldDB" id="A0A1Z1MRP7"/>
<dbReference type="PROSITE" id="PS00783">
    <property type="entry name" value="RIBOSOMAL_L13"/>
    <property type="match status" value="1"/>
</dbReference>
<dbReference type="SUPFAM" id="SSF52161">
    <property type="entry name" value="Ribosomal protein L13"/>
    <property type="match status" value="1"/>
</dbReference>
<dbReference type="GO" id="GO:0017148">
    <property type="term" value="P:negative regulation of translation"/>
    <property type="evidence" value="ECO:0007669"/>
    <property type="project" value="TreeGrafter"/>
</dbReference>
<dbReference type="GO" id="GO:0003735">
    <property type="term" value="F:structural constituent of ribosome"/>
    <property type="evidence" value="ECO:0007669"/>
    <property type="project" value="InterPro"/>
</dbReference>
<comment type="similarity">
    <text evidence="1 4 5">Belongs to the universal ribosomal protein uL13 family.</text>
</comment>
<dbReference type="PANTHER" id="PTHR11545:SF2">
    <property type="entry name" value="LARGE RIBOSOMAL SUBUNIT PROTEIN UL13M"/>
    <property type="match status" value="1"/>
</dbReference>
<dbReference type="EMBL" id="MF101453">
    <property type="protein sequence ID" value="ARW68767.1"/>
    <property type="molecule type" value="Genomic_DNA"/>
</dbReference>
<dbReference type="InterPro" id="IPR005823">
    <property type="entry name" value="Ribosomal_uL13_bac-type"/>
</dbReference>
<evidence type="ECO:0000256" key="5">
    <source>
        <dbReference type="RuleBase" id="RU003877"/>
    </source>
</evidence>
<proteinExistence type="inferred from homology"/>
<dbReference type="HAMAP" id="MF_01366">
    <property type="entry name" value="Ribosomal_uL13"/>
    <property type="match status" value="1"/>
</dbReference>
<comment type="subcellular location">
    <subcellularLocation>
        <location evidence="4">Plastid</location>
        <location evidence="4">Chloroplast</location>
    </subcellularLocation>
</comment>
<evidence type="ECO:0000256" key="3">
    <source>
        <dbReference type="ARBA" id="ARBA00023274"/>
    </source>
</evidence>
<evidence type="ECO:0000256" key="2">
    <source>
        <dbReference type="ARBA" id="ARBA00022980"/>
    </source>
</evidence>
<dbReference type="InterPro" id="IPR036899">
    <property type="entry name" value="Ribosomal_uL13_sf"/>
</dbReference>
<dbReference type="CDD" id="cd00392">
    <property type="entry name" value="Ribosomal_L13"/>
    <property type="match status" value="1"/>
</dbReference>
<keyword evidence="6" id="KW-0150">Chloroplast</keyword>
<accession>A0A1Z1MRP7</accession>
<keyword evidence="2 4" id="KW-0689">Ribosomal protein</keyword>
<protein>
    <recommendedName>
        <fullName evidence="4">Large ribosomal subunit protein uL13c</fullName>
    </recommendedName>
</protein>
<keyword evidence="6" id="KW-0934">Plastid</keyword>
<dbReference type="InterPro" id="IPR005822">
    <property type="entry name" value="Ribosomal_uL13"/>
</dbReference>
<dbReference type="PANTHER" id="PTHR11545">
    <property type="entry name" value="RIBOSOMAL PROTEIN L13"/>
    <property type="match status" value="1"/>
</dbReference>